<dbReference type="Proteomes" id="UP000002573">
    <property type="component" value="Chromosome"/>
</dbReference>
<dbReference type="InterPro" id="IPR051311">
    <property type="entry name" value="DedA_domain"/>
</dbReference>
<feature type="domain" description="VTT" evidence="2">
    <location>
        <begin position="43"/>
        <end position="152"/>
    </location>
</feature>
<dbReference type="EMBL" id="CP002051">
    <property type="protein sequence ID" value="ADI31938.1"/>
    <property type="molecule type" value="Genomic_DNA"/>
</dbReference>
<evidence type="ECO:0000259" key="2">
    <source>
        <dbReference type="Pfam" id="PF09335"/>
    </source>
</evidence>
<dbReference type="HOGENOM" id="CLU_101250_0_0_2"/>
<gene>
    <name evidence="3" type="ordered locus">Shell_0825</name>
</gene>
<dbReference type="KEGG" id="shc:Shell_0825"/>
<keyword evidence="1" id="KW-1133">Transmembrane helix</keyword>
<evidence type="ECO:0000313" key="4">
    <source>
        <dbReference type="Proteomes" id="UP000002573"/>
    </source>
</evidence>
<reference evidence="3 4" key="2">
    <citation type="journal article" date="2011" name="Stand. Genomic Sci.">
        <title>Complete genome sequence of Staphylothermus hellenicus P8.</title>
        <authorList>
            <person name="Anderson I."/>
            <person name="Wirth R."/>
            <person name="Lucas S."/>
            <person name="Copeland A."/>
            <person name="Lapidus A."/>
            <person name="Cheng J.F."/>
            <person name="Goodwin L."/>
            <person name="Pitluck S."/>
            <person name="Davenport K."/>
            <person name="Detter J.C."/>
            <person name="Han C."/>
            <person name="Tapia R."/>
            <person name="Land M."/>
            <person name="Hauser L."/>
            <person name="Pati A."/>
            <person name="Mikhailova N."/>
            <person name="Woyke T."/>
            <person name="Klenk H.P."/>
            <person name="Kyrpides N."/>
            <person name="Ivanova N."/>
        </authorList>
    </citation>
    <scope>NUCLEOTIDE SEQUENCE [LARGE SCALE GENOMIC DNA]</scope>
    <source>
        <strain evidence="4">DSM 12710 / JCM 10830 / BK20S6-10-b1 / P8</strain>
    </source>
</reference>
<dbReference type="eggNOG" id="arCOG03119">
    <property type="taxonomic scope" value="Archaea"/>
</dbReference>
<accession>D7D842</accession>
<feature type="transmembrane region" description="Helical" evidence="1">
    <location>
        <begin position="132"/>
        <end position="150"/>
    </location>
</feature>
<dbReference type="InterPro" id="IPR032816">
    <property type="entry name" value="VTT_dom"/>
</dbReference>
<feature type="transmembrane region" description="Helical" evidence="1">
    <location>
        <begin position="170"/>
        <end position="189"/>
    </location>
</feature>
<protein>
    <submittedName>
        <fullName evidence="3">SNARE associated Golgi protein-like protein</fullName>
    </submittedName>
</protein>
<dbReference type="PANTHER" id="PTHR42709:SF10">
    <property type="entry name" value="SNARE ASSOCIATED GOLGI PROTEIN"/>
    <property type="match status" value="1"/>
</dbReference>
<dbReference type="PANTHER" id="PTHR42709">
    <property type="entry name" value="ALKALINE PHOSPHATASE LIKE PROTEIN"/>
    <property type="match status" value="1"/>
</dbReference>
<organism evidence="3 4">
    <name type="scientific">Staphylothermus hellenicus (strain DSM 12710 / JCM 10830 / BK20S6-10-b1 / P8)</name>
    <dbReference type="NCBI Taxonomy" id="591019"/>
    <lineage>
        <taxon>Archaea</taxon>
        <taxon>Thermoproteota</taxon>
        <taxon>Thermoprotei</taxon>
        <taxon>Desulfurococcales</taxon>
        <taxon>Desulfurococcaceae</taxon>
        <taxon>Staphylothermus</taxon>
    </lineage>
</organism>
<dbReference type="OrthoDB" id="10722at2157"/>
<dbReference type="GO" id="GO:0005886">
    <property type="term" value="C:plasma membrane"/>
    <property type="evidence" value="ECO:0007669"/>
    <property type="project" value="TreeGrafter"/>
</dbReference>
<proteinExistence type="predicted"/>
<sequence>MPISQALSWLIYHYGVLGVFIVSLIGNAIPYSTIPYLIFIVLYSGSIHDPILHTMITFAGGLGATIGKVIVYYFGWGIRQVLPENMKENLELFTKLFKKSTFITIFIFAASPLPDDIVYIPLGATKYSLKKYFTALLAGKIVITGLAVFFGSSIEWAIRTTTNYPEYITLPILIVLTLYLTYVIGKIKWNKIARIMSKKGFAWATIHIIIEVFRITINMIIYPFKKIIKHLT</sequence>
<keyword evidence="1" id="KW-0472">Membrane</keyword>
<name>D7D842_STAHD</name>
<reference evidence="4" key="1">
    <citation type="submission" date="2010-05" db="EMBL/GenBank/DDBJ databases">
        <title>Complete sequence of Staphylothermus hellenicus DSM 12710.</title>
        <authorList>
            <consortium name="US DOE Joint Genome Institute"/>
            <person name="Lucas S."/>
            <person name="Copeland A."/>
            <person name="Lapidus A."/>
            <person name="Cheng J.-F."/>
            <person name="Bruce D."/>
            <person name="Goodwin L."/>
            <person name="Pitluck S."/>
            <person name="Davenport K."/>
            <person name="Detter J.C."/>
            <person name="Han C."/>
            <person name="Tapia R."/>
            <person name="Larimer F."/>
            <person name="Land M."/>
            <person name="Hauser L."/>
            <person name="Kyrpides N."/>
            <person name="Mikhailova N."/>
            <person name="Anderson I.J."/>
            <person name="Woyke T."/>
        </authorList>
    </citation>
    <scope>NUCLEOTIDE SEQUENCE [LARGE SCALE GENOMIC DNA]</scope>
    <source>
        <strain evidence="4">DSM 12710 / JCM 10830 / BK20S6-10-b1 / P8</strain>
    </source>
</reference>
<dbReference type="AlphaFoldDB" id="D7D842"/>
<feature type="transmembrane region" description="Helical" evidence="1">
    <location>
        <begin position="55"/>
        <end position="76"/>
    </location>
</feature>
<evidence type="ECO:0000256" key="1">
    <source>
        <dbReference type="SAM" id="Phobius"/>
    </source>
</evidence>
<evidence type="ECO:0000313" key="3">
    <source>
        <dbReference type="EMBL" id="ADI31938.1"/>
    </source>
</evidence>
<dbReference type="Pfam" id="PF09335">
    <property type="entry name" value="VTT_dom"/>
    <property type="match status" value="1"/>
</dbReference>
<feature type="transmembrane region" description="Helical" evidence="1">
    <location>
        <begin position="96"/>
        <end position="120"/>
    </location>
</feature>
<keyword evidence="1" id="KW-0812">Transmembrane</keyword>
<feature type="transmembrane region" description="Helical" evidence="1">
    <location>
        <begin position="201"/>
        <end position="224"/>
    </location>
</feature>
<dbReference type="STRING" id="591019.Shell_0825"/>
<feature type="transmembrane region" description="Helical" evidence="1">
    <location>
        <begin position="12"/>
        <end position="43"/>
    </location>
</feature>
<keyword evidence="4" id="KW-1185">Reference proteome</keyword>